<keyword evidence="9" id="KW-1185">Reference proteome</keyword>
<evidence type="ECO:0000256" key="2">
    <source>
        <dbReference type="ARBA" id="ARBA00009130"/>
    </source>
</evidence>
<dbReference type="RefSeq" id="WP_006503765.1">
    <property type="nucleotide sequence ID" value="NZ_BAGZ01000018.1"/>
</dbReference>
<dbReference type="OrthoDB" id="9802028at2"/>
<keyword evidence="6" id="KW-0676">Redox-active center</keyword>
<keyword evidence="5" id="KW-0560">Oxidoreductase</keyword>
<dbReference type="SUPFAM" id="SSF51905">
    <property type="entry name" value="FAD/NAD(P)-binding domain"/>
    <property type="match status" value="1"/>
</dbReference>
<dbReference type="PRINTS" id="PR00411">
    <property type="entry name" value="PNDRDTASEI"/>
</dbReference>
<evidence type="ECO:0000256" key="4">
    <source>
        <dbReference type="ARBA" id="ARBA00022827"/>
    </source>
</evidence>
<dbReference type="eggNOG" id="COG0607">
    <property type="taxonomic scope" value="Bacteria"/>
</dbReference>
<evidence type="ECO:0000256" key="1">
    <source>
        <dbReference type="ARBA" id="ARBA00001974"/>
    </source>
</evidence>
<protein>
    <submittedName>
        <fullName evidence="8">Pyridine nucleotide-disulphide oxidoreductase family protein</fullName>
    </submittedName>
</protein>
<dbReference type="Gene3D" id="3.50.50.60">
    <property type="entry name" value="FAD/NAD(P)-binding domain"/>
    <property type="match status" value="2"/>
</dbReference>
<evidence type="ECO:0000256" key="3">
    <source>
        <dbReference type="ARBA" id="ARBA00022630"/>
    </source>
</evidence>
<proteinExistence type="inferred from homology"/>
<dbReference type="PRINTS" id="PR00368">
    <property type="entry name" value="FADPNR"/>
</dbReference>
<dbReference type="SMART" id="SM00450">
    <property type="entry name" value="RHOD"/>
    <property type="match status" value="1"/>
</dbReference>
<evidence type="ECO:0000313" key="8">
    <source>
        <dbReference type="EMBL" id="GAB79008.1"/>
    </source>
</evidence>
<keyword evidence="4" id="KW-0274">FAD</keyword>
<dbReference type="InterPro" id="IPR023753">
    <property type="entry name" value="FAD/NAD-binding_dom"/>
</dbReference>
<comment type="caution">
    <text evidence="8">The sequence shown here is derived from an EMBL/GenBank/DDBJ whole genome shotgun (WGS) entry which is preliminary data.</text>
</comment>
<dbReference type="PANTHER" id="PTHR43429:SF1">
    <property type="entry name" value="NAD(P)H SULFUR OXIDOREDUCTASE (COA-DEPENDENT)"/>
    <property type="match status" value="1"/>
</dbReference>
<name>K6V9X4_9MICO</name>
<dbReference type="SUPFAM" id="SSF52821">
    <property type="entry name" value="Rhodanese/Cell cycle control phosphatase"/>
    <property type="match status" value="1"/>
</dbReference>
<reference evidence="8 9" key="1">
    <citation type="submission" date="2012-08" db="EMBL/GenBank/DDBJ databases">
        <title>Whole genome shotgun sequence of Austwickia chelonae NBRC 105200.</title>
        <authorList>
            <person name="Yoshida I."/>
            <person name="Hosoyama A."/>
            <person name="Tsuchikane K."/>
            <person name="Katsumata H."/>
            <person name="Ando Y."/>
            <person name="Ohji S."/>
            <person name="Hamada M."/>
            <person name="Tamura T."/>
            <person name="Yamazoe A."/>
            <person name="Yamazaki S."/>
            <person name="Fujita N."/>
        </authorList>
    </citation>
    <scope>NUCLEOTIDE SEQUENCE [LARGE SCALE GENOMIC DNA]</scope>
    <source>
        <strain evidence="8 9">NBRC 105200</strain>
    </source>
</reference>
<dbReference type="AlphaFoldDB" id="K6V9X4"/>
<dbReference type="InterPro" id="IPR016156">
    <property type="entry name" value="FAD/NAD-linked_Rdtase_dimer_sf"/>
</dbReference>
<dbReference type="Gene3D" id="3.40.250.10">
    <property type="entry name" value="Rhodanese-like domain"/>
    <property type="match status" value="1"/>
</dbReference>
<feature type="domain" description="Rhodanese" evidence="7">
    <location>
        <begin position="460"/>
        <end position="544"/>
    </location>
</feature>
<dbReference type="InterPro" id="IPR001763">
    <property type="entry name" value="Rhodanese-like_dom"/>
</dbReference>
<dbReference type="EMBL" id="BAGZ01000018">
    <property type="protein sequence ID" value="GAB79008.1"/>
    <property type="molecule type" value="Genomic_DNA"/>
</dbReference>
<dbReference type="Proteomes" id="UP000008495">
    <property type="component" value="Unassembled WGS sequence"/>
</dbReference>
<accession>K6V9X4</accession>
<sequence>MSKKIVVVGGVAGGMSFAARCRRLDPTAEIVVFERGRDVSFSNCALPFHLSGIVEEASSLVLVTPETFRLRYNLDVRPRHEVVSIDREAKKVTVRKVDDGTEFEEAYDVLCLSPGANPIIPDIPGKDADNVHVVRNVVDIERLKPACDAADEIAVIGGGFIGLEVMENLRLAGKKVTLVEAADQVMLRLDADIVQLLHREIHDQGVDLVLGDAISGIDGDTITLASGRTVTAQTVVMAIGVTPETTLARAAGLDIGTTGGIKVDHNYLTSDPSIYAVGDAVEEFGRLTGKPMRLALAGPAQRQARAAADHVHGRYNRRTGVLGSSVLQVFDLTAASTGLNEAECAAQGLNFDSIYYINAEKVGLMPTSTPLHLKLIYEVPTGRVLGAQAVGKHGVDKRIDVVAALLMQGITVHDLAELELCYSPLYSTAKDILNMAGLVATNQLNGEIRQVKHRDIRRLIDEGATIIDVREPDEYDLGHIKGALNIPFSQFRDRLDEIPADRPVYLHCRIGHRSYYVTRELNQIGFPEAVNVNGAFLGLSNFEYFHDVVGQRERVVTDYNFS</sequence>
<dbReference type="InterPro" id="IPR050260">
    <property type="entry name" value="FAD-bd_OxRdtase"/>
</dbReference>
<evidence type="ECO:0000313" key="9">
    <source>
        <dbReference type="Proteomes" id="UP000008495"/>
    </source>
</evidence>
<evidence type="ECO:0000256" key="6">
    <source>
        <dbReference type="ARBA" id="ARBA00023284"/>
    </source>
</evidence>
<dbReference type="eggNOG" id="COG0446">
    <property type="taxonomic scope" value="Bacteria"/>
</dbReference>
<dbReference type="GO" id="GO:0016491">
    <property type="term" value="F:oxidoreductase activity"/>
    <property type="evidence" value="ECO:0007669"/>
    <property type="project" value="UniProtKB-KW"/>
</dbReference>
<dbReference type="STRING" id="100225.SAMN05421595_2870"/>
<evidence type="ECO:0000259" key="7">
    <source>
        <dbReference type="PROSITE" id="PS50206"/>
    </source>
</evidence>
<comment type="similarity">
    <text evidence="2">Belongs to the class-III pyridine nucleotide-disulfide oxidoreductase family.</text>
</comment>
<organism evidence="8 9">
    <name type="scientific">Austwickia chelonae NBRC 105200</name>
    <dbReference type="NCBI Taxonomy" id="1184607"/>
    <lineage>
        <taxon>Bacteria</taxon>
        <taxon>Bacillati</taxon>
        <taxon>Actinomycetota</taxon>
        <taxon>Actinomycetes</taxon>
        <taxon>Micrococcales</taxon>
        <taxon>Dermatophilaceae</taxon>
        <taxon>Austwickia</taxon>
    </lineage>
</organism>
<dbReference type="InterPro" id="IPR004099">
    <property type="entry name" value="Pyr_nucl-diS_OxRdtase_dimer"/>
</dbReference>
<dbReference type="SUPFAM" id="SSF55424">
    <property type="entry name" value="FAD/NAD-linked reductases, dimerisation (C-terminal) domain"/>
    <property type="match status" value="1"/>
</dbReference>
<dbReference type="PROSITE" id="PS50206">
    <property type="entry name" value="RHODANESE_3"/>
    <property type="match status" value="1"/>
</dbReference>
<dbReference type="Pfam" id="PF02852">
    <property type="entry name" value="Pyr_redox_dim"/>
    <property type="match status" value="1"/>
</dbReference>
<dbReference type="InterPro" id="IPR036188">
    <property type="entry name" value="FAD/NAD-bd_sf"/>
</dbReference>
<keyword evidence="3" id="KW-0285">Flavoprotein</keyword>
<gene>
    <name evidence="8" type="ORF">AUCHE_18_00090</name>
</gene>
<dbReference type="Pfam" id="PF07992">
    <property type="entry name" value="Pyr_redox_2"/>
    <property type="match status" value="1"/>
</dbReference>
<comment type="cofactor">
    <cofactor evidence="1">
        <name>FAD</name>
        <dbReference type="ChEBI" id="CHEBI:57692"/>
    </cofactor>
</comment>
<dbReference type="InterPro" id="IPR036873">
    <property type="entry name" value="Rhodanese-like_dom_sf"/>
</dbReference>
<dbReference type="Pfam" id="PF00581">
    <property type="entry name" value="Rhodanese"/>
    <property type="match status" value="1"/>
</dbReference>
<dbReference type="PANTHER" id="PTHR43429">
    <property type="entry name" value="PYRIDINE NUCLEOTIDE-DISULFIDE OXIDOREDUCTASE DOMAIN-CONTAINING"/>
    <property type="match status" value="1"/>
</dbReference>
<evidence type="ECO:0000256" key="5">
    <source>
        <dbReference type="ARBA" id="ARBA00023002"/>
    </source>
</evidence>
<dbReference type="CDD" id="cd00158">
    <property type="entry name" value="RHOD"/>
    <property type="match status" value="1"/>
</dbReference>